<evidence type="ECO:0000256" key="1">
    <source>
        <dbReference type="ARBA" id="ARBA00004141"/>
    </source>
</evidence>
<keyword evidence="4 5" id="KW-0472">Membrane</keyword>
<dbReference type="InterPro" id="IPR002033">
    <property type="entry name" value="TatC"/>
</dbReference>
<feature type="transmembrane region" description="Helical" evidence="5">
    <location>
        <begin position="108"/>
        <end position="128"/>
    </location>
</feature>
<feature type="transmembrane region" description="Helical" evidence="5">
    <location>
        <begin position="194"/>
        <end position="210"/>
    </location>
</feature>
<gene>
    <name evidence="6" type="primary">tatC</name>
</gene>
<reference evidence="6" key="1">
    <citation type="journal article" date="2021" name="Mitochondrial DNA Part B Resour">
        <title>Complete mitochondrial genome of the harmful algal bloom species Thalassiosira nordenskioeldii (Mediophyceae, Bacillariophyta) from the east China sea.</title>
        <authorList>
            <person name="Liu K."/>
            <person name="Liu S."/>
            <person name="Chen Y."/>
            <person name="Liu F."/>
            <person name="Chen N."/>
        </authorList>
    </citation>
    <scope>NUCLEOTIDE SEQUENCE</scope>
    <source>
        <strain evidence="6">CNS00052</strain>
    </source>
</reference>
<evidence type="ECO:0000256" key="4">
    <source>
        <dbReference type="ARBA" id="ARBA00023136"/>
    </source>
</evidence>
<organism evidence="6">
    <name type="scientific">Thalassiosira nordenskioeldii</name>
    <name type="common">Marine diatom</name>
    <dbReference type="NCBI Taxonomy" id="83372"/>
    <lineage>
        <taxon>Eukaryota</taxon>
        <taxon>Sar</taxon>
        <taxon>Stramenopiles</taxon>
        <taxon>Ochrophyta</taxon>
        <taxon>Bacillariophyta</taxon>
        <taxon>Coscinodiscophyceae</taxon>
        <taxon>Thalassiosirophycidae</taxon>
        <taxon>Thalassiosirales</taxon>
        <taxon>Thalassiosiraceae</taxon>
        <taxon>Thalassiosira</taxon>
    </lineage>
</organism>
<protein>
    <submittedName>
        <fullName evidence="6">Sec-independent protein translocase component TatC</fullName>
    </submittedName>
</protein>
<feature type="transmembrane region" description="Helical" evidence="5">
    <location>
        <begin position="216"/>
        <end position="235"/>
    </location>
</feature>
<keyword evidence="3 5" id="KW-1133">Transmembrane helix</keyword>
<dbReference type="RefSeq" id="YP_010164008.1">
    <property type="nucleotide sequence ID" value="NC_057471.1"/>
</dbReference>
<geneLocation type="mitochondrion" evidence="6"/>
<feature type="transmembrane region" description="Helical" evidence="5">
    <location>
        <begin position="12"/>
        <end position="30"/>
    </location>
</feature>
<feature type="transmembrane region" description="Helical" evidence="5">
    <location>
        <begin position="50"/>
        <end position="70"/>
    </location>
</feature>
<keyword evidence="2 5" id="KW-0812">Transmembrane</keyword>
<evidence type="ECO:0000256" key="3">
    <source>
        <dbReference type="ARBA" id="ARBA00022989"/>
    </source>
</evidence>
<dbReference type="GO" id="GO:0016020">
    <property type="term" value="C:membrane"/>
    <property type="evidence" value="ECO:0007669"/>
    <property type="project" value="UniProtKB-SubCell"/>
</dbReference>
<dbReference type="GeneID" id="67267242"/>
<keyword evidence="6" id="KW-0496">Mitochondrion</keyword>
<evidence type="ECO:0000256" key="5">
    <source>
        <dbReference type="SAM" id="Phobius"/>
    </source>
</evidence>
<dbReference type="Pfam" id="PF00902">
    <property type="entry name" value="TatC"/>
    <property type="match status" value="1"/>
</dbReference>
<proteinExistence type="predicted"/>
<evidence type="ECO:0000256" key="2">
    <source>
        <dbReference type="ARBA" id="ARBA00022692"/>
    </source>
</evidence>
<evidence type="ECO:0000313" key="6">
    <source>
        <dbReference type="EMBL" id="QRK25911.1"/>
    </source>
</evidence>
<feature type="transmembrane region" description="Helical" evidence="5">
    <location>
        <begin position="76"/>
        <end position="96"/>
    </location>
</feature>
<feature type="transmembrane region" description="Helical" evidence="5">
    <location>
        <begin position="161"/>
        <end position="182"/>
    </location>
</feature>
<sequence length="242" mass="29208">MLYKYLLEIKYRILFSFISWCFIFLNCYYFKETLLYVFIKFTMTSNNNNLLCFLTTDVIEIFSAYLQLSLNIANQTTIMFIYCQICAFFSTGLRVFEYDYFKTIVKVIVVYWIGSICALNSFIFPASWDFFFQFQEFSSFQNLTFYFEAKLNEYLAFYKSLYYLFTSLCQILILFFIFLELFKTNLFYIKKFRKMCYFMIFIFSTLLTPPEVVHQVTISICSILLYEAITVYTVFKTELLVK</sequence>
<dbReference type="AlphaFoldDB" id="A0A891GTS3"/>
<comment type="subcellular location">
    <subcellularLocation>
        <location evidence="1">Membrane</location>
        <topology evidence="1">Multi-pass membrane protein</topology>
    </subcellularLocation>
</comment>
<dbReference type="EMBL" id="MW387419">
    <property type="protein sequence ID" value="QRK25911.1"/>
    <property type="molecule type" value="Genomic_DNA"/>
</dbReference>
<name>A0A891GTS3_THANO</name>
<accession>A0A891GTS3</accession>